<reference evidence="1 2" key="1">
    <citation type="submission" date="2018-07" db="EMBL/GenBank/DDBJ databases">
        <title>Complete genome sequence of Psychrobacillus sp. PB01, isolated from iceberg, and comparative genome analysis of Psychrobacillus strains.</title>
        <authorList>
            <person name="Lee P.C."/>
        </authorList>
    </citation>
    <scope>NUCLEOTIDE SEQUENCE [LARGE SCALE GENOMIC DNA]</scope>
    <source>
        <strain evidence="1 2">PB01</strain>
    </source>
</reference>
<dbReference type="Pfam" id="PF09148">
    <property type="entry name" value="DUF1934"/>
    <property type="match status" value="1"/>
</dbReference>
<dbReference type="InterPro" id="IPR012674">
    <property type="entry name" value="Calycin"/>
</dbReference>
<evidence type="ECO:0000313" key="2">
    <source>
        <dbReference type="Proteomes" id="UP000325517"/>
    </source>
</evidence>
<accession>A0A5J6SM89</accession>
<keyword evidence="2" id="KW-1185">Reference proteome</keyword>
<protein>
    <submittedName>
        <fullName evidence="1">DUF1934 domain-containing protein</fullName>
    </submittedName>
</protein>
<dbReference type="OrthoDB" id="2352933at2"/>
<organism evidence="1 2">
    <name type="scientific">Psychrobacillus glaciei</name>
    <dbReference type="NCBI Taxonomy" id="2283160"/>
    <lineage>
        <taxon>Bacteria</taxon>
        <taxon>Bacillati</taxon>
        <taxon>Bacillota</taxon>
        <taxon>Bacilli</taxon>
        <taxon>Bacillales</taxon>
        <taxon>Bacillaceae</taxon>
        <taxon>Psychrobacillus</taxon>
    </lineage>
</organism>
<proteinExistence type="predicted"/>
<dbReference type="SUPFAM" id="SSF50814">
    <property type="entry name" value="Lipocalins"/>
    <property type="match status" value="1"/>
</dbReference>
<dbReference type="InterPro" id="IPR015231">
    <property type="entry name" value="DUF1934"/>
</dbReference>
<evidence type="ECO:0000313" key="1">
    <source>
        <dbReference type="EMBL" id="QFF97894.1"/>
    </source>
</evidence>
<dbReference type="KEGG" id="psyo:PB01_03165"/>
<dbReference type="AlphaFoldDB" id="A0A5J6SM89"/>
<dbReference type="EMBL" id="CP031223">
    <property type="protein sequence ID" value="QFF97894.1"/>
    <property type="molecule type" value="Genomic_DNA"/>
</dbReference>
<dbReference type="Proteomes" id="UP000325517">
    <property type="component" value="Chromosome"/>
</dbReference>
<gene>
    <name evidence="1" type="ORF">PB01_03165</name>
</gene>
<sequence length="142" mass="16102">MKVMSQPLKKRVNIRLLSTISHPDVEKEMFDIQTTGELILKGAQPYLVYEEVQDEKNSRTTVKLGGKTALIMRSGGVKMRLPFTSGELQTGSYDTIYGVIMITTNTKHLHFEDGHFQVEYELLINDEVAGTYTLELIYTEAN</sequence>
<name>A0A5J6SM89_9BACI</name>
<dbReference type="Gene3D" id="2.40.128.20">
    <property type="match status" value="1"/>
</dbReference>